<dbReference type="SUPFAM" id="SSF54427">
    <property type="entry name" value="NTF2-like"/>
    <property type="match status" value="1"/>
</dbReference>
<dbReference type="Gene3D" id="1.10.10.10">
    <property type="entry name" value="Winged helix-like DNA-binding domain superfamily/Winged helix DNA-binding domain"/>
    <property type="match status" value="1"/>
</dbReference>
<dbReference type="PANTHER" id="PTHR30173:SF43">
    <property type="entry name" value="ECF RNA POLYMERASE SIGMA FACTOR SIGI-RELATED"/>
    <property type="match status" value="1"/>
</dbReference>
<dbReference type="InterPro" id="IPR036388">
    <property type="entry name" value="WH-like_DNA-bd_sf"/>
</dbReference>
<dbReference type="SUPFAM" id="SSF88659">
    <property type="entry name" value="Sigma3 and sigma4 domains of RNA polymerase sigma factors"/>
    <property type="match status" value="1"/>
</dbReference>
<feature type="region of interest" description="Disordered" evidence="1">
    <location>
        <begin position="50"/>
        <end position="70"/>
    </location>
</feature>
<gene>
    <name evidence="3" type="ORF">ACEG43_25085</name>
</gene>
<dbReference type="RefSeq" id="WP_372564225.1">
    <property type="nucleotide sequence ID" value="NZ_JBGOSP010000012.1"/>
</dbReference>
<dbReference type="Proteomes" id="UP001571476">
    <property type="component" value="Unassembled WGS sequence"/>
</dbReference>
<dbReference type="SUPFAM" id="SSF88946">
    <property type="entry name" value="Sigma2 domain of RNA polymerase sigma factors"/>
    <property type="match status" value="1"/>
</dbReference>
<dbReference type="Gene3D" id="1.10.1740.10">
    <property type="match status" value="1"/>
</dbReference>
<name>A0ABV4SQB6_9ACTN</name>
<evidence type="ECO:0000313" key="4">
    <source>
        <dbReference type="Proteomes" id="UP001571476"/>
    </source>
</evidence>
<dbReference type="Gene3D" id="3.10.450.50">
    <property type="match status" value="1"/>
</dbReference>
<feature type="domain" description="RNA polymerase sigma-70 region 2" evidence="2">
    <location>
        <begin position="15"/>
        <end position="48"/>
    </location>
</feature>
<evidence type="ECO:0000259" key="2">
    <source>
        <dbReference type="Pfam" id="PF04542"/>
    </source>
</evidence>
<evidence type="ECO:0000313" key="3">
    <source>
        <dbReference type="EMBL" id="MFA3839416.1"/>
    </source>
</evidence>
<sequence>MDENASLPERFEKDRIRLRAVAYRMLGSVTEADDAVQETWLRLSRTADAHADHADHEDGEERGDGDAPAGIENLTGWLTTVVSRVCLNMLRARENRREDPLDAYVPDPDAAPEDGRDPEEEALLADSVGVALLVVLDTLTPAERLSFVLHDMFAVPFDEIGPLIERTPAATRQLASRARRRVRGVAPAPGADLPRRRQVVEAFLAATRGGNFDALVALLHPDVVLHADRTVVPTPEPVVVRGAATVARGAMAATGRALFTGPALIDGSAGLVMAPGGRLLLVLVFTVTGDLITGIDVIAEPERLRHLDITVLDGDPSSPDGE</sequence>
<dbReference type="InterPro" id="IPR052704">
    <property type="entry name" value="ECF_Sigma-70_Domain"/>
</dbReference>
<protein>
    <submittedName>
        <fullName evidence="3">Sigma factor</fullName>
    </submittedName>
</protein>
<dbReference type="InterPro" id="IPR013324">
    <property type="entry name" value="RNA_pol_sigma_r3/r4-like"/>
</dbReference>
<keyword evidence="4" id="KW-1185">Reference proteome</keyword>
<comment type="caution">
    <text evidence="3">The sequence shown here is derived from an EMBL/GenBank/DDBJ whole genome shotgun (WGS) entry which is preliminary data.</text>
</comment>
<proteinExistence type="predicted"/>
<dbReference type="Pfam" id="PF04542">
    <property type="entry name" value="Sigma70_r2"/>
    <property type="match status" value="1"/>
</dbReference>
<dbReference type="EMBL" id="JBGOSP010000012">
    <property type="protein sequence ID" value="MFA3839416.1"/>
    <property type="molecule type" value="Genomic_DNA"/>
</dbReference>
<organism evidence="3 4">
    <name type="scientific">Streptomyces aureus</name>
    <dbReference type="NCBI Taxonomy" id="193461"/>
    <lineage>
        <taxon>Bacteria</taxon>
        <taxon>Bacillati</taxon>
        <taxon>Actinomycetota</taxon>
        <taxon>Actinomycetes</taxon>
        <taxon>Kitasatosporales</taxon>
        <taxon>Streptomycetaceae</taxon>
        <taxon>Streptomyces</taxon>
    </lineage>
</organism>
<dbReference type="InterPro" id="IPR032710">
    <property type="entry name" value="NTF2-like_dom_sf"/>
</dbReference>
<dbReference type="PANTHER" id="PTHR30173">
    <property type="entry name" value="SIGMA 19 FACTOR"/>
    <property type="match status" value="1"/>
</dbReference>
<dbReference type="InterPro" id="IPR013325">
    <property type="entry name" value="RNA_pol_sigma_r2"/>
</dbReference>
<reference evidence="3 4" key="1">
    <citation type="submission" date="2024-08" db="EMBL/GenBank/DDBJ databases">
        <title>Genome sequence of Streptomyces aureus CACIA-1.46HGO.</title>
        <authorList>
            <person name="Evangelista-Martinez Z."/>
        </authorList>
    </citation>
    <scope>NUCLEOTIDE SEQUENCE [LARGE SCALE GENOMIC DNA]</scope>
    <source>
        <strain evidence="3 4">CACIA-1.46HGO</strain>
    </source>
</reference>
<accession>A0ABV4SQB6</accession>
<dbReference type="InterPro" id="IPR007627">
    <property type="entry name" value="RNA_pol_sigma70_r2"/>
</dbReference>
<evidence type="ECO:0000256" key="1">
    <source>
        <dbReference type="SAM" id="MobiDB-lite"/>
    </source>
</evidence>